<protein>
    <submittedName>
        <fullName evidence="1">Uncharacterized protein</fullName>
    </submittedName>
</protein>
<name>A0A8W8JLU1_MAGGI</name>
<accession>A0A8W8JLU1</accession>
<dbReference type="Proteomes" id="UP000005408">
    <property type="component" value="Unassembled WGS sequence"/>
</dbReference>
<keyword evidence="2" id="KW-1185">Reference proteome</keyword>
<reference evidence="1" key="1">
    <citation type="submission" date="2022-08" db="UniProtKB">
        <authorList>
            <consortium name="EnsemblMetazoa"/>
        </authorList>
    </citation>
    <scope>IDENTIFICATION</scope>
    <source>
        <strain evidence="1">05x7-T-G4-1.051#20</strain>
    </source>
</reference>
<dbReference type="AlphaFoldDB" id="A0A8W8JLU1"/>
<organism evidence="1 2">
    <name type="scientific">Magallana gigas</name>
    <name type="common">Pacific oyster</name>
    <name type="synonym">Crassostrea gigas</name>
    <dbReference type="NCBI Taxonomy" id="29159"/>
    <lineage>
        <taxon>Eukaryota</taxon>
        <taxon>Metazoa</taxon>
        <taxon>Spiralia</taxon>
        <taxon>Lophotrochozoa</taxon>
        <taxon>Mollusca</taxon>
        <taxon>Bivalvia</taxon>
        <taxon>Autobranchia</taxon>
        <taxon>Pteriomorphia</taxon>
        <taxon>Ostreida</taxon>
        <taxon>Ostreoidea</taxon>
        <taxon>Ostreidae</taxon>
        <taxon>Magallana</taxon>
    </lineage>
</organism>
<sequence length="129" mass="14388">MASKVGPINLMYIFLSMSEALVSKHYQENLDLENKLSIHPPVDSHHSKSILRCACFCVTCNGCNCFSFNPQTEMCRLYLSCDPSDGTVAEEGWISYSNSSLQPVTGLSFLGTTPQNEYDLPSLDEITFY</sequence>
<evidence type="ECO:0000313" key="1">
    <source>
        <dbReference type="EnsemblMetazoa" id="G20052.1:cds"/>
    </source>
</evidence>
<dbReference type="EnsemblMetazoa" id="G20052.1">
    <property type="protein sequence ID" value="G20052.1:cds"/>
    <property type="gene ID" value="G20052"/>
</dbReference>
<evidence type="ECO:0000313" key="2">
    <source>
        <dbReference type="Proteomes" id="UP000005408"/>
    </source>
</evidence>
<proteinExistence type="predicted"/>